<comment type="similarity">
    <text evidence="10">Belongs to the glycosyltransferase 22 family. PIGZ subfamily.</text>
</comment>
<accession>A0A0N1H621</accession>
<reference evidence="13 14" key="1">
    <citation type="submission" date="2015-06" db="EMBL/GenBank/DDBJ databases">
        <title>Draft genome of the ant-associated black yeast Phialophora attae CBS 131958.</title>
        <authorList>
            <person name="Moreno L.F."/>
            <person name="Stielow B.J."/>
            <person name="de Hoog S."/>
            <person name="Vicente V.A."/>
            <person name="Weiss V.A."/>
            <person name="de Vries M."/>
            <person name="Cruz L.M."/>
            <person name="Souza E.M."/>
        </authorList>
    </citation>
    <scope>NUCLEOTIDE SEQUENCE [LARGE SCALE GENOMIC DNA]</scope>
    <source>
        <strain evidence="13 14">CBS 131958</strain>
    </source>
</reference>
<feature type="transmembrane region" description="Helical" evidence="11">
    <location>
        <begin position="210"/>
        <end position="231"/>
    </location>
</feature>
<comment type="caution">
    <text evidence="13">The sequence shown here is derived from an EMBL/GenBank/DDBJ whole genome shotgun (WGS) entry which is preliminary data.</text>
</comment>
<dbReference type="GO" id="GO:0000026">
    <property type="term" value="F:alpha-1,2-mannosyltransferase activity"/>
    <property type="evidence" value="ECO:0007669"/>
    <property type="project" value="TreeGrafter"/>
</dbReference>
<dbReference type="InterPro" id="IPR005599">
    <property type="entry name" value="GPI_mannosylTrfase"/>
</dbReference>
<dbReference type="VEuPathDB" id="FungiDB:AB675_9139"/>
<evidence type="ECO:0000313" key="14">
    <source>
        <dbReference type="Proteomes" id="UP000038010"/>
    </source>
</evidence>
<feature type="signal peptide" evidence="12">
    <location>
        <begin position="1"/>
        <end position="25"/>
    </location>
</feature>
<evidence type="ECO:0000256" key="12">
    <source>
        <dbReference type="SAM" id="SignalP"/>
    </source>
</evidence>
<evidence type="ECO:0000256" key="9">
    <source>
        <dbReference type="ARBA" id="ARBA00023136"/>
    </source>
</evidence>
<gene>
    <name evidence="13" type="ORF">AB675_9139</name>
</gene>
<protein>
    <recommendedName>
        <fullName evidence="11">Mannosyltransferase</fullName>
        <ecNumber evidence="11">2.4.1.-</ecNumber>
    </recommendedName>
</protein>
<dbReference type="GeneID" id="28741529"/>
<comment type="pathway">
    <text evidence="2">Glycolipid biosynthesis; glycosylphosphatidylinositol-anchor biosynthesis.</text>
</comment>
<evidence type="ECO:0000256" key="1">
    <source>
        <dbReference type="ARBA" id="ARBA00004477"/>
    </source>
</evidence>
<keyword evidence="5 13" id="KW-0808">Transferase</keyword>
<evidence type="ECO:0000256" key="11">
    <source>
        <dbReference type="RuleBase" id="RU363075"/>
    </source>
</evidence>
<evidence type="ECO:0000313" key="13">
    <source>
        <dbReference type="EMBL" id="KPI41384.1"/>
    </source>
</evidence>
<dbReference type="GO" id="GO:0006506">
    <property type="term" value="P:GPI anchor biosynthetic process"/>
    <property type="evidence" value="ECO:0007669"/>
    <property type="project" value="UniProtKB-KW"/>
</dbReference>
<feature type="chain" id="PRO_5005873017" description="Mannosyltransferase" evidence="12">
    <location>
        <begin position="26"/>
        <end position="564"/>
    </location>
</feature>
<sequence length="564" mass="63818">MWRRTYLLLLCVRIYFAFCPSYLHPDEIFQGPEVIAGSVLGFPSRKTWEWTSDQPIRSVFPLWPAYGIPMVLLKWLWPHEEYETVDTAVVYYTLRFVMFILSFVLEDWAIHELVHSPRYRRQAVVLVASSYVTWTYQTHTFSNSIETLIVLWSLVLIERIAKADNASLASSFVLAFLLVFGTFNRITFPAFVLIPGIILLPQFWNRPFCFFALLFSGAFWTFIAIATDTAYYRPGADASYRALFKSIATSPVVTPLNNVLYNTRTENLAEHGLHPHYQHLLANLPQLLGPALVVLISQCYPFSRATIKSVLVNPRLSSATTSILILSIVPHQESRFLLPIVPLLLTCLKLPSSSILKATFWISWLAFNASLAVLMGTYHQGGIIPAQIALPGLISRELNSTGSDATNIEVFWWKTYPPPTYLIGHPPPLHAASKSPLNISTVPLMGIPQSELLFMLMQHVPTCDPSLIERITSHTQSTEVFVAAPLAAWRLPNDEYPDPAEFGFRVDFDAPKATLGLRNVQTWRQHVNLDDMDFGDDGVLPTLRRVVGRRGLGVWRVERVCDVR</sequence>
<evidence type="ECO:0000256" key="7">
    <source>
        <dbReference type="ARBA" id="ARBA00022824"/>
    </source>
</evidence>
<dbReference type="EC" id="2.4.1.-" evidence="11"/>
<evidence type="ECO:0000256" key="5">
    <source>
        <dbReference type="ARBA" id="ARBA00022679"/>
    </source>
</evidence>
<keyword evidence="9 11" id="KW-0472">Membrane</keyword>
<name>A0A0N1H621_9EURO</name>
<keyword evidence="14" id="KW-1185">Reference proteome</keyword>
<dbReference type="EMBL" id="LFJN01000009">
    <property type="protein sequence ID" value="KPI41384.1"/>
    <property type="molecule type" value="Genomic_DNA"/>
</dbReference>
<comment type="subcellular location">
    <subcellularLocation>
        <location evidence="1 11">Endoplasmic reticulum membrane</location>
        <topology evidence="1 11">Multi-pass membrane protein</topology>
    </subcellularLocation>
</comment>
<dbReference type="GO" id="GO:0005789">
    <property type="term" value="C:endoplasmic reticulum membrane"/>
    <property type="evidence" value="ECO:0007669"/>
    <property type="project" value="UniProtKB-SubCell"/>
</dbReference>
<dbReference type="Proteomes" id="UP000038010">
    <property type="component" value="Unassembled WGS sequence"/>
</dbReference>
<dbReference type="OrthoDB" id="10066429at2759"/>
<dbReference type="PANTHER" id="PTHR22760:SF3">
    <property type="entry name" value="GPI MANNOSYLTRANSFERASE 4"/>
    <property type="match status" value="1"/>
</dbReference>
<dbReference type="AlphaFoldDB" id="A0A0N1H621"/>
<evidence type="ECO:0000256" key="2">
    <source>
        <dbReference type="ARBA" id="ARBA00004687"/>
    </source>
</evidence>
<keyword evidence="7 11" id="KW-0256">Endoplasmic reticulum</keyword>
<keyword evidence="3" id="KW-0337">GPI-anchor biosynthesis</keyword>
<dbReference type="STRING" id="1664694.A0A0N1H621"/>
<evidence type="ECO:0000256" key="6">
    <source>
        <dbReference type="ARBA" id="ARBA00022692"/>
    </source>
</evidence>
<keyword evidence="8 11" id="KW-1133">Transmembrane helix</keyword>
<evidence type="ECO:0000256" key="3">
    <source>
        <dbReference type="ARBA" id="ARBA00022502"/>
    </source>
</evidence>
<comment type="caution">
    <text evidence="11">Lacks conserved residue(s) required for the propagation of feature annotation.</text>
</comment>
<dbReference type="PANTHER" id="PTHR22760">
    <property type="entry name" value="GLYCOSYLTRANSFERASE"/>
    <property type="match status" value="1"/>
</dbReference>
<keyword evidence="12" id="KW-0732">Signal</keyword>
<dbReference type="RefSeq" id="XP_018001347.1">
    <property type="nucleotide sequence ID" value="XM_018149650.1"/>
</dbReference>
<evidence type="ECO:0000256" key="10">
    <source>
        <dbReference type="ARBA" id="ARBA00038466"/>
    </source>
</evidence>
<proteinExistence type="inferred from homology"/>
<evidence type="ECO:0000256" key="4">
    <source>
        <dbReference type="ARBA" id="ARBA00022676"/>
    </source>
</evidence>
<dbReference type="Pfam" id="PF03901">
    <property type="entry name" value="Glyco_transf_22"/>
    <property type="match status" value="1"/>
</dbReference>
<feature type="transmembrane region" description="Helical" evidence="11">
    <location>
        <begin position="173"/>
        <end position="198"/>
    </location>
</feature>
<keyword evidence="4 11" id="KW-0328">Glycosyltransferase</keyword>
<keyword evidence="6 11" id="KW-0812">Transmembrane</keyword>
<organism evidence="13 14">
    <name type="scientific">Cyphellophora attinorum</name>
    <dbReference type="NCBI Taxonomy" id="1664694"/>
    <lineage>
        <taxon>Eukaryota</taxon>
        <taxon>Fungi</taxon>
        <taxon>Dikarya</taxon>
        <taxon>Ascomycota</taxon>
        <taxon>Pezizomycotina</taxon>
        <taxon>Eurotiomycetes</taxon>
        <taxon>Chaetothyriomycetidae</taxon>
        <taxon>Chaetothyriales</taxon>
        <taxon>Cyphellophoraceae</taxon>
        <taxon>Cyphellophora</taxon>
    </lineage>
</organism>
<evidence type="ECO:0000256" key="8">
    <source>
        <dbReference type="ARBA" id="ARBA00022989"/>
    </source>
</evidence>